<feature type="domain" description="Metalloprotease TldD/E C-terminal" evidence="3">
    <location>
        <begin position="240"/>
        <end position="456"/>
    </location>
</feature>
<dbReference type="InterPro" id="IPR002510">
    <property type="entry name" value="Metalloprtase-TldD/E_N"/>
</dbReference>
<dbReference type="Pfam" id="PF19290">
    <property type="entry name" value="PmbA_TldD_2nd"/>
    <property type="match status" value="1"/>
</dbReference>
<feature type="domain" description="Metalloprotease TldD/E central" evidence="4">
    <location>
        <begin position="131"/>
        <end position="233"/>
    </location>
</feature>
<dbReference type="HOGENOM" id="CLU_026425_0_0_5"/>
<organism evidence="5 6">
    <name type="scientific">Zymomonas mobilis subsp. mobilis (strain ATCC 10988 / DSM 424 / LMG 404 / NCIMB 8938 / NRRL B-806 / ZM1)</name>
    <dbReference type="NCBI Taxonomy" id="555217"/>
    <lineage>
        <taxon>Bacteria</taxon>
        <taxon>Pseudomonadati</taxon>
        <taxon>Pseudomonadota</taxon>
        <taxon>Alphaproteobacteria</taxon>
        <taxon>Sphingomonadales</taxon>
        <taxon>Zymomonadaceae</taxon>
        <taxon>Zymomonas</taxon>
    </lineage>
</organism>
<dbReference type="InterPro" id="IPR045570">
    <property type="entry name" value="Metalloprtase-TldD/E_cen_dom"/>
</dbReference>
<evidence type="ECO:0000259" key="2">
    <source>
        <dbReference type="Pfam" id="PF01523"/>
    </source>
</evidence>
<evidence type="ECO:0000256" key="1">
    <source>
        <dbReference type="ARBA" id="ARBA00005836"/>
    </source>
</evidence>
<dbReference type="SUPFAM" id="SSF111283">
    <property type="entry name" value="Putative modulator of DNA gyrase, PmbA/TldD"/>
    <property type="match status" value="1"/>
</dbReference>
<dbReference type="PANTHER" id="PTHR43421:SF1">
    <property type="entry name" value="METALLOPROTEASE PMBA"/>
    <property type="match status" value="1"/>
</dbReference>
<evidence type="ECO:0000313" key="6">
    <source>
        <dbReference type="Proteomes" id="UP000001494"/>
    </source>
</evidence>
<sequence length="457" mass="48438">MVSFAYSNGMLTISQAEEQAARLVAAACQAGADAADVVFVQGQSQDISVRLGQLEDVGRSEGAEIGLRLFIGHRSASVSSSDFSKEALDALVERAVAMAREAPEDRWAGLAPKELLMQGAAPEIESDDGKEIAPAVLRELALKAEDAARSVDGITNSEGASASAGRTIFALATSEGFTRGSSSSSYGCSACVIAGQGVNMQRDYDFHATRYFEDLDAAELIGTRAAERTIARLNPTRIDSGQMPIIFDPRVGSGFLSYLIQGISGGAITRKTSFLLDSLGKPVFNEGITIKEDPWRKRGIASRAFDGEGLPTKPNNIIEKGRLNGWLLDSAAARQLGMTPTGHARRGVGGPPSTGTANLYLEAGKVTPEELMSDIKLGIYVTEMIGSGVNMITGDYSRGASGFIIRDGQLAEPVAEITVAGNLKDIFMHMVPANDLRFRRGTEVPTLRVDGLMVAGQ</sequence>
<dbReference type="AlphaFoldDB" id="A0A0H3G4K4"/>
<dbReference type="InterPro" id="IPR036059">
    <property type="entry name" value="TldD/PmbA_sf"/>
</dbReference>
<dbReference type="InterPro" id="IPR045569">
    <property type="entry name" value="Metalloprtase-TldD/E_C"/>
</dbReference>
<dbReference type="InterPro" id="IPR047657">
    <property type="entry name" value="PmbA"/>
</dbReference>
<dbReference type="eggNOG" id="COG0312">
    <property type="taxonomic scope" value="Bacteria"/>
</dbReference>
<dbReference type="PANTHER" id="PTHR43421">
    <property type="entry name" value="METALLOPROTEASE PMBA"/>
    <property type="match status" value="1"/>
</dbReference>
<feature type="domain" description="Metalloprotease TldD/E N-terminal" evidence="2">
    <location>
        <begin position="35"/>
        <end position="99"/>
    </location>
</feature>
<dbReference type="GO" id="GO:0006508">
    <property type="term" value="P:proteolysis"/>
    <property type="evidence" value="ECO:0007669"/>
    <property type="project" value="InterPro"/>
</dbReference>
<evidence type="ECO:0000259" key="4">
    <source>
        <dbReference type="Pfam" id="PF19290"/>
    </source>
</evidence>
<dbReference type="Pfam" id="PF01523">
    <property type="entry name" value="PmbA_TldD_1st"/>
    <property type="match status" value="1"/>
</dbReference>
<dbReference type="Proteomes" id="UP000001494">
    <property type="component" value="Chromosome"/>
</dbReference>
<dbReference type="KEGG" id="zmm:Zmob_0192"/>
<evidence type="ECO:0000259" key="3">
    <source>
        <dbReference type="Pfam" id="PF19289"/>
    </source>
</evidence>
<dbReference type="GO" id="GO:0005829">
    <property type="term" value="C:cytosol"/>
    <property type="evidence" value="ECO:0007669"/>
    <property type="project" value="TreeGrafter"/>
</dbReference>
<comment type="similarity">
    <text evidence="1">Belongs to the peptidase U62 family.</text>
</comment>
<reference evidence="5 6" key="1">
    <citation type="journal article" date="2011" name="J. Bacteriol.">
        <title>Genome sequence of the ethanol-producing Zymomonas mobilis subsp. mobilis lectotype strain ATCC 10988.</title>
        <authorList>
            <person name="Pappas K.M."/>
            <person name="Kouvelis V.N."/>
            <person name="Saunders E."/>
            <person name="Brettin T.S."/>
            <person name="Bruce D."/>
            <person name="Detter C."/>
            <person name="Balakireva M."/>
            <person name="Han C.S."/>
            <person name="Savvakis G."/>
            <person name="Kyrpides N.C."/>
            <person name="Typas M.A."/>
        </authorList>
    </citation>
    <scope>NUCLEOTIDE SEQUENCE [LARGE SCALE GENOMIC DNA]</scope>
    <source>
        <strain evidence="6">ATCC 10988 / DSM 424 / CCUG 17860 / LMG 404 / NCIMB 8938 / NRRL B-806 / ZM1</strain>
    </source>
</reference>
<name>A0A0H3G4K4_ZYMMA</name>
<dbReference type="GO" id="GO:0008237">
    <property type="term" value="F:metallopeptidase activity"/>
    <property type="evidence" value="ECO:0007669"/>
    <property type="project" value="InterPro"/>
</dbReference>
<dbReference type="Gene3D" id="3.30.2290.10">
    <property type="entry name" value="PmbA/TldD superfamily"/>
    <property type="match status" value="1"/>
</dbReference>
<proteinExistence type="inferred from homology"/>
<accession>A0A0H3G4K4</accession>
<dbReference type="EMBL" id="CP002850">
    <property type="protein sequence ID" value="AEH62044.1"/>
    <property type="molecule type" value="Genomic_DNA"/>
</dbReference>
<dbReference type="InterPro" id="IPR035068">
    <property type="entry name" value="TldD/PmbA_N"/>
</dbReference>
<gene>
    <name evidence="5" type="ordered locus">Zmob_0192</name>
</gene>
<evidence type="ECO:0000313" key="5">
    <source>
        <dbReference type="EMBL" id="AEH62044.1"/>
    </source>
</evidence>
<protein>
    <submittedName>
        <fullName evidence="5">Peptidase U62 modulator of DNA gyrase</fullName>
    </submittedName>
</protein>
<dbReference type="Pfam" id="PF19289">
    <property type="entry name" value="PmbA_TldD_3rd"/>
    <property type="match status" value="1"/>
</dbReference>